<evidence type="ECO:0000256" key="1">
    <source>
        <dbReference type="SAM" id="MobiDB-lite"/>
    </source>
</evidence>
<reference evidence="2" key="1">
    <citation type="submission" date="2022-03" db="EMBL/GenBank/DDBJ databases">
        <authorList>
            <person name="Sayadi A."/>
        </authorList>
    </citation>
    <scope>NUCLEOTIDE SEQUENCE</scope>
</reference>
<dbReference type="EMBL" id="CAKOFQ010008400">
    <property type="protein sequence ID" value="CAH2013964.1"/>
    <property type="molecule type" value="Genomic_DNA"/>
</dbReference>
<keyword evidence="3" id="KW-1185">Reference proteome</keyword>
<protein>
    <submittedName>
        <fullName evidence="2">Uncharacterized protein</fullName>
    </submittedName>
</protein>
<dbReference type="Proteomes" id="UP001152888">
    <property type="component" value="Unassembled WGS sequence"/>
</dbReference>
<feature type="compositionally biased region" description="Basic and acidic residues" evidence="1">
    <location>
        <begin position="26"/>
        <end position="37"/>
    </location>
</feature>
<accession>A0A9P0MIE2</accession>
<feature type="compositionally biased region" description="Basic residues" evidence="1">
    <location>
        <begin position="43"/>
        <end position="54"/>
    </location>
</feature>
<feature type="region of interest" description="Disordered" evidence="1">
    <location>
        <begin position="1"/>
        <end position="54"/>
    </location>
</feature>
<sequence length="54" mass="6133">MADDEKSQRNSTDKVKEEDETSSLDTVKKAEPSEKHIYCQIIGRHKRGNSRKGA</sequence>
<evidence type="ECO:0000313" key="3">
    <source>
        <dbReference type="Proteomes" id="UP001152888"/>
    </source>
</evidence>
<gene>
    <name evidence="2" type="ORF">ACAOBT_LOCUS33787</name>
</gene>
<organism evidence="2 3">
    <name type="scientific">Acanthoscelides obtectus</name>
    <name type="common">Bean weevil</name>
    <name type="synonym">Bruchus obtectus</name>
    <dbReference type="NCBI Taxonomy" id="200917"/>
    <lineage>
        <taxon>Eukaryota</taxon>
        <taxon>Metazoa</taxon>
        <taxon>Ecdysozoa</taxon>
        <taxon>Arthropoda</taxon>
        <taxon>Hexapoda</taxon>
        <taxon>Insecta</taxon>
        <taxon>Pterygota</taxon>
        <taxon>Neoptera</taxon>
        <taxon>Endopterygota</taxon>
        <taxon>Coleoptera</taxon>
        <taxon>Polyphaga</taxon>
        <taxon>Cucujiformia</taxon>
        <taxon>Chrysomeloidea</taxon>
        <taxon>Chrysomelidae</taxon>
        <taxon>Bruchinae</taxon>
        <taxon>Bruchini</taxon>
        <taxon>Acanthoscelides</taxon>
    </lineage>
</organism>
<dbReference type="AlphaFoldDB" id="A0A9P0MIE2"/>
<name>A0A9P0MIE2_ACAOB</name>
<evidence type="ECO:0000313" key="2">
    <source>
        <dbReference type="EMBL" id="CAH2013964.1"/>
    </source>
</evidence>
<feature type="compositionally biased region" description="Basic and acidic residues" evidence="1">
    <location>
        <begin position="1"/>
        <end position="17"/>
    </location>
</feature>
<proteinExistence type="predicted"/>
<comment type="caution">
    <text evidence="2">The sequence shown here is derived from an EMBL/GenBank/DDBJ whole genome shotgun (WGS) entry which is preliminary data.</text>
</comment>